<dbReference type="PROSITE" id="PS50142">
    <property type="entry name" value="RNASE_3_2"/>
    <property type="match status" value="2"/>
</dbReference>
<sequence>MPTITSNSIFKTVITSNQSGRFKKLEFLGDAYLEFVITVLLFERFPNLQKKLLVEMMRDLLSNKHLGDLSRQIGLLKGTKSIPQGSKRHADVFEAYFGGIALEAGTTTYFDKRTSNVWEAWNKTTCFMLEKSKDKFMDFADLYASSTNERGCEIEIICGDTIDPLRKITQLRNNRMKDLTDLFNAEPDDYERRFSLERLQVLGNTTLKYFLTKIYSDNLTDYTVKDLANLRDSRMKDSKIIGLTGKYLDQPSYSLLYSLFNKNKKKLGFGPNAAIIKQFLGYLVATHYLNSSDKGMRELFLLGWNECESFVKSIYYDDMLKEARNKHRKFRHSKITDPRVLDSSY</sequence>
<dbReference type="CDD" id="cd00593">
    <property type="entry name" value="RIBOc"/>
    <property type="match status" value="1"/>
</dbReference>
<dbReference type="SMART" id="SM00535">
    <property type="entry name" value="RIBOc"/>
    <property type="match status" value="1"/>
</dbReference>
<dbReference type="GO" id="GO:0006396">
    <property type="term" value="P:RNA processing"/>
    <property type="evidence" value="ECO:0007669"/>
    <property type="project" value="InterPro"/>
</dbReference>
<accession>A0A1E3NE54</accession>
<dbReference type="RefSeq" id="XP_019015489.1">
    <property type="nucleotide sequence ID" value="XM_019160081.1"/>
</dbReference>
<evidence type="ECO:0000313" key="3">
    <source>
        <dbReference type="Proteomes" id="UP000094455"/>
    </source>
</evidence>
<dbReference type="Proteomes" id="UP000094455">
    <property type="component" value="Unassembled WGS sequence"/>
</dbReference>
<name>A0A1E3NE54_9ASCO</name>
<proteinExistence type="predicted"/>
<dbReference type="AlphaFoldDB" id="A0A1E3NE54"/>
<dbReference type="InterPro" id="IPR036389">
    <property type="entry name" value="RNase_III_sf"/>
</dbReference>
<reference evidence="2 3" key="1">
    <citation type="journal article" date="2016" name="Proc. Natl. Acad. Sci. U.S.A.">
        <title>Comparative genomics of biotechnologically important yeasts.</title>
        <authorList>
            <person name="Riley R."/>
            <person name="Haridas S."/>
            <person name="Wolfe K.H."/>
            <person name="Lopes M.R."/>
            <person name="Hittinger C.T."/>
            <person name="Goeker M."/>
            <person name="Salamov A.A."/>
            <person name="Wisecaver J.H."/>
            <person name="Long T.M."/>
            <person name="Calvey C.H."/>
            <person name="Aerts A.L."/>
            <person name="Barry K.W."/>
            <person name="Choi C."/>
            <person name="Clum A."/>
            <person name="Coughlan A.Y."/>
            <person name="Deshpande S."/>
            <person name="Douglass A.P."/>
            <person name="Hanson S.J."/>
            <person name="Klenk H.-P."/>
            <person name="LaButti K.M."/>
            <person name="Lapidus A."/>
            <person name="Lindquist E.A."/>
            <person name="Lipzen A.M."/>
            <person name="Meier-Kolthoff J.P."/>
            <person name="Ohm R.A."/>
            <person name="Otillar R.P."/>
            <person name="Pangilinan J.L."/>
            <person name="Peng Y."/>
            <person name="Rokas A."/>
            <person name="Rosa C.A."/>
            <person name="Scheuner C."/>
            <person name="Sibirny A.A."/>
            <person name="Slot J.C."/>
            <person name="Stielow J.B."/>
            <person name="Sun H."/>
            <person name="Kurtzman C.P."/>
            <person name="Blackwell M."/>
            <person name="Grigoriev I.V."/>
            <person name="Jeffries T.W."/>
        </authorList>
    </citation>
    <scope>NUCLEOTIDE SEQUENCE [LARGE SCALE GENOMIC DNA]</scope>
    <source>
        <strain evidence="2 3">NRRL Y-2026</strain>
    </source>
</reference>
<dbReference type="EMBL" id="KV454007">
    <property type="protein sequence ID" value="ODQ44376.1"/>
    <property type="molecule type" value="Genomic_DNA"/>
</dbReference>
<dbReference type="OrthoDB" id="2392202at2759"/>
<feature type="domain" description="RNase III" evidence="1">
    <location>
        <begin position="162"/>
        <end position="247"/>
    </location>
</feature>
<gene>
    <name evidence="2" type="ORF">PICMEDRAFT_13579</name>
</gene>
<dbReference type="STRING" id="763406.A0A1E3NE54"/>
<dbReference type="GeneID" id="30176768"/>
<keyword evidence="3" id="KW-1185">Reference proteome</keyword>
<evidence type="ECO:0000259" key="1">
    <source>
        <dbReference type="PROSITE" id="PS50142"/>
    </source>
</evidence>
<dbReference type="InterPro" id="IPR000999">
    <property type="entry name" value="RNase_III_dom"/>
</dbReference>
<dbReference type="GO" id="GO:0004525">
    <property type="term" value="F:ribonuclease III activity"/>
    <property type="evidence" value="ECO:0007669"/>
    <property type="project" value="InterPro"/>
</dbReference>
<evidence type="ECO:0000313" key="2">
    <source>
        <dbReference type="EMBL" id="ODQ44376.1"/>
    </source>
</evidence>
<feature type="domain" description="RNase III" evidence="1">
    <location>
        <begin position="16"/>
        <end position="105"/>
    </location>
</feature>
<dbReference type="Gene3D" id="1.10.1520.10">
    <property type="entry name" value="Ribonuclease III domain"/>
    <property type="match status" value="1"/>
</dbReference>
<protein>
    <recommendedName>
        <fullName evidence="1">RNase III domain-containing protein</fullName>
    </recommendedName>
</protein>
<dbReference type="Pfam" id="PF00636">
    <property type="entry name" value="Ribonuclease_3"/>
    <property type="match status" value="1"/>
</dbReference>
<organism evidence="2 3">
    <name type="scientific">Pichia membranifaciens NRRL Y-2026</name>
    <dbReference type="NCBI Taxonomy" id="763406"/>
    <lineage>
        <taxon>Eukaryota</taxon>
        <taxon>Fungi</taxon>
        <taxon>Dikarya</taxon>
        <taxon>Ascomycota</taxon>
        <taxon>Saccharomycotina</taxon>
        <taxon>Pichiomycetes</taxon>
        <taxon>Pichiales</taxon>
        <taxon>Pichiaceae</taxon>
        <taxon>Pichia</taxon>
    </lineage>
</organism>
<dbReference type="SUPFAM" id="SSF69065">
    <property type="entry name" value="RNase III domain-like"/>
    <property type="match status" value="1"/>
</dbReference>